<dbReference type="RefSeq" id="WP_154149153.1">
    <property type="nucleotide sequence ID" value="NZ_SZWE01000001.1"/>
</dbReference>
<dbReference type="Proteomes" id="UP000564704">
    <property type="component" value="Unassembled WGS sequence"/>
</dbReference>
<dbReference type="InterPro" id="IPR050967">
    <property type="entry name" value="Thiamine_Salvage_TenA"/>
</dbReference>
<dbReference type="PANTHER" id="PTHR43198">
    <property type="entry name" value="BIFUNCTIONAL TH2 PROTEIN"/>
    <property type="match status" value="1"/>
</dbReference>
<dbReference type="PANTHER" id="PTHR43198:SF2">
    <property type="entry name" value="SI:CH1073-67J19.1-RELATED"/>
    <property type="match status" value="1"/>
</dbReference>
<dbReference type="InterPro" id="IPR027574">
    <property type="entry name" value="Thiaminase_II"/>
</dbReference>
<dbReference type="GO" id="GO:0009229">
    <property type="term" value="P:thiamine diphosphate biosynthetic process"/>
    <property type="evidence" value="ECO:0007669"/>
    <property type="project" value="UniProtKB-UniPathway"/>
</dbReference>
<dbReference type="Gene3D" id="1.20.910.10">
    <property type="entry name" value="Heme oxygenase-like"/>
    <property type="match status" value="1"/>
</dbReference>
<dbReference type="SUPFAM" id="SSF48613">
    <property type="entry name" value="Heme oxygenase-like"/>
    <property type="match status" value="1"/>
</dbReference>
<dbReference type="GO" id="GO:0009228">
    <property type="term" value="P:thiamine biosynthetic process"/>
    <property type="evidence" value="ECO:0007669"/>
    <property type="project" value="UniProtKB-KW"/>
</dbReference>
<sequence length="225" mass="24942">MSDYGQTFALWRDAAGQHWPAYTRHRFVEGLGDGSLPRAAFLDYMVQDYLFLVHFSRAWALAVTKAETVDEMRLCAATVNALINDEMALHIRTCADLGLTEADLFEAEEKPQNIAYTRYVLDAGHAGDLLDLLAALAPCVMGYGEIGARLKGEATSESYADWIATYASEDYQQVCREVGALIDAAITRRLGTTPQDSPRWTALTQRFTTATRLEVGFWDMGLEAA</sequence>
<evidence type="ECO:0000313" key="4">
    <source>
        <dbReference type="Proteomes" id="UP000564704"/>
    </source>
</evidence>
<dbReference type="AlphaFoldDB" id="A0A844CY68"/>
<feature type="domain" description="Thiaminase-2/PQQC" evidence="2">
    <location>
        <begin position="15"/>
        <end position="223"/>
    </location>
</feature>
<comment type="pathway">
    <text evidence="1">Cofactor biosynthesis; thiamine diphosphate biosynthesis.</text>
</comment>
<dbReference type="InterPro" id="IPR016084">
    <property type="entry name" value="Haem_Oase-like_multi-hlx"/>
</dbReference>
<evidence type="ECO:0000313" key="3">
    <source>
        <dbReference type="EMBL" id="MRU14583.1"/>
    </source>
</evidence>
<keyword evidence="4" id="KW-1185">Reference proteome</keyword>
<keyword evidence="1" id="KW-0378">Hydrolase</keyword>
<comment type="similarity">
    <text evidence="1">Belongs to the TenA family.</text>
</comment>
<comment type="caution">
    <text evidence="3">The sequence shown here is derived from an EMBL/GenBank/DDBJ whole genome shotgun (WGS) entry which is preliminary data.</text>
</comment>
<keyword evidence="1" id="KW-0784">Thiamine biosynthesis</keyword>
<dbReference type="CDD" id="cd19367">
    <property type="entry name" value="TenA_C_ScTHI20-like"/>
    <property type="match status" value="1"/>
</dbReference>
<comment type="function">
    <text evidence="1">Catalyzes an amino-pyrimidine hydrolysis reaction at the C5' of the pyrimidine moiety of thiamine compounds, a reaction that is part of a thiamine salvage pathway.</text>
</comment>
<evidence type="ECO:0000256" key="1">
    <source>
        <dbReference type="RuleBase" id="RU363093"/>
    </source>
</evidence>
<dbReference type="NCBIfam" id="TIGR04306">
    <property type="entry name" value="salvage_TenA"/>
    <property type="match status" value="1"/>
</dbReference>
<accession>A0A844CY68</accession>
<dbReference type="OrthoDB" id="34166at2"/>
<evidence type="ECO:0000259" key="2">
    <source>
        <dbReference type="Pfam" id="PF03070"/>
    </source>
</evidence>
<dbReference type="GO" id="GO:0050334">
    <property type="term" value="F:thiaminase activity"/>
    <property type="evidence" value="ECO:0007669"/>
    <property type="project" value="UniProtKB-EC"/>
</dbReference>
<comment type="catalytic activity">
    <reaction evidence="1">
        <text>4-amino-5-aminomethyl-2-methylpyrimidine + H2O = 4-amino-5-hydroxymethyl-2-methylpyrimidine + NH4(+)</text>
        <dbReference type="Rhea" id="RHEA:31799"/>
        <dbReference type="ChEBI" id="CHEBI:15377"/>
        <dbReference type="ChEBI" id="CHEBI:16892"/>
        <dbReference type="ChEBI" id="CHEBI:28938"/>
        <dbReference type="ChEBI" id="CHEBI:63416"/>
        <dbReference type="EC" id="3.5.99.2"/>
    </reaction>
</comment>
<proteinExistence type="inferred from homology"/>
<dbReference type="InterPro" id="IPR004305">
    <property type="entry name" value="Thiaminase-2/PQQC"/>
</dbReference>
<dbReference type="GO" id="GO:0005829">
    <property type="term" value="C:cytosol"/>
    <property type="evidence" value="ECO:0007669"/>
    <property type="project" value="TreeGrafter"/>
</dbReference>
<comment type="catalytic activity">
    <reaction evidence="1">
        <text>thiamine + H2O = 5-(2-hydroxyethyl)-4-methylthiazole + 4-amino-5-hydroxymethyl-2-methylpyrimidine + H(+)</text>
        <dbReference type="Rhea" id="RHEA:17509"/>
        <dbReference type="ChEBI" id="CHEBI:15377"/>
        <dbReference type="ChEBI" id="CHEBI:15378"/>
        <dbReference type="ChEBI" id="CHEBI:16892"/>
        <dbReference type="ChEBI" id="CHEBI:17957"/>
        <dbReference type="ChEBI" id="CHEBI:18385"/>
        <dbReference type="EC" id="3.5.99.2"/>
    </reaction>
</comment>
<gene>
    <name evidence="3" type="primary">tenA</name>
    <name evidence="3" type="ORF">FDP25_03970</name>
</gene>
<name>A0A844CY68_9RHOB</name>
<dbReference type="EMBL" id="SZWE01000001">
    <property type="protein sequence ID" value="MRU14583.1"/>
    <property type="molecule type" value="Genomic_DNA"/>
</dbReference>
<dbReference type="UniPathway" id="UPA00060"/>
<reference evidence="3 4" key="1">
    <citation type="submission" date="2019-05" db="EMBL/GenBank/DDBJ databases">
        <title>Roseovarius bejariae sp. nov., a moderately halophylic bacterium isolated from a saline soil in Rambla Salada (Murcia).</title>
        <authorList>
            <person name="Castro D.J."/>
            <person name="Gomez-Altuve A."/>
            <person name="Reina J.C."/>
            <person name="Rodriguez M."/>
            <person name="Sampedro I."/>
            <person name="Llamas I."/>
            <person name="Martinez-Checa F."/>
        </authorList>
    </citation>
    <scope>NUCLEOTIDE SEQUENCE [LARGE SCALE GENOMIC DNA]</scope>
    <source>
        <strain evidence="3 4">A21</strain>
    </source>
</reference>
<dbReference type="EC" id="3.5.99.2" evidence="1"/>
<protein>
    <recommendedName>
        <fullName evidence="1">Aminopyrimidine aminohydrolase</fullName>
        <ecNumber evidence="1">3.5.99.2</ecNumber>
    </recommendedName>
</protein>
<dbReference type="Pfam" id="PF03070">
    <property type="entry name" value="TENA_THI-4"/>
    <property type="match status" value="1"/>
</dbReference>
<organism evidence="3 4">
    <name type="scientific">Roseovarius bejariae</name>
    <dbReference type="NCBI Taxonomy" id="2576383"/>
    <lineage>
        <taxon>Bacteria</taxon>
        <taxon>Pseudomonadati</taxon>
        <taxon>Pseudomonadota</taxon>
        <taxon>Alphaproteobacteria</taxon>
        <taxon>Rhodobacterales</taxon>
        <taxon>Roseobacteraceae</taxon>
        <taxon>Roseovarius</taxon>
    </lineage>
</organism>